<evidence type="ECO:0000313" key="2">
    <source>
        <dbReference type="EMBL" id="MPC77172.1"/>
    </source>
</evidence>
<keyword evidence="3" id="KW-1185">Reference proteome</keyword>
<name>A0A5B7I0D7_PORTR</name>
<evidence type="ECO:0000256" key="1">
    <source>
        <dbReference type="SAM" id="MobiDB-lite"/>
    </source>
</evidence>
<evidence type="ECO:0000313" key="3">
    <source>
        <dbReference type="Proteomes" id="UP000324222"/>
    </source>
</evidence>
<sequence>MIPPFMTTTTTTTTTTTRPREAKRSRYKSRRNSGAIYCAEYYKLNPLPYSSPLPCPHSLPAILPVPFLAPLPAYPFQPGVAWL</sequence>
<proteinExistence type="predicted"/>
<protein>
    <submittedName>
        <fullName evidence="2">Uncharacterized protein</fullName>
    </submittedName>
</protein>
<feature type="region of interest" description="Disordered" evidence="1">
    <location>
        <begin position="1"/>
        <end position="26"/>
    </location>
</feature>
<accession>A0A5B7I0D7</accession>
<reference evidence="2 3" key="1">
    <citation type="submission" date="2019-05" db="EMBL/GenBank/DDBJ databases">
        <title>Another draft genome of Portunus trituberculatus and its Hox gene families provides insights of decapod evolution.</title>
        <authorList>
            <person name="Jeong J.-H."/>
            <person name="Song I."/>
            <person name="Kim S."/>
            <person name="Choi T."/>
            <person name="Kim D."/>
            <person name="Ryu S."/>
            <person name="Kim W."/>
        </authorList>
    </citation>
    <scope>NUCLEOTIDE SEQUENCE [LARGE SCALE GENOMIC DNA]</scope>
    <source>
        <tissue evidence="2">Muscle</tissue>
    </source>
</reference>
<dbReference type="EMBL" id="VSRR010045202">
    <property type="protein sequence ID" value="MPC77172.1"/>
    <property type="molecule type" value="Genomic_DNA"/>
</dbReference>
<organism evidence="2 3">
    <name type="scientific">Portunus trituberculatus</name>
    <name type="common">Swimming crab</name>
    <name type="synonym">Neptunus trituberculatus</name>
    <dbReference type="NCBI Taxonomy" id="210409"/>
    <lineage>
        <taxon>Eukaryota</taxon>
        <taxon>Metazoa</taxon>
        <taxon>Ecdysozoa</taxon>
        <taxon>Arthropoda</taxon>
        <taxon>Crustacea</taxon>
        <taxon>Multicrustacea</taxon>
        <taxon>Malacostraca</taxon>
        <taxon>Eumalacostraca</taxon>
        <taxon>Eucarida</taxon>
        <taxon>Decapoda</taxon>
        <taxon>Pleocyemata</taxon>
        <taxon>Brachyura</taxon>
        <taxon>Eubrachyura</taxon>
        <taxon>Portunoidea</taxon>
        <taxon>Portunidae</taxon>
        <taxon>Portuninae</taxon>
        <taxon>Portunus</taxon>
    </lineage>
</organism>
<dbReference type="Proteomes" id="UP000324222">
    <property type="component" value="Unassembled WGS sequence"/>
</dbReference>
<gene>
    <name evidence="2" type="ORF">E2C01_071619</name>
</gene>
<feature type="compositionally biased region" description="Low complexity" evidence="1">
    <location>
        <begin position="7"/>
        <end position="17"/>
    </location>
</feature>
<comment type="caution">
    <text evidence="2">The sequence shown here is derived from an EMBL/GenBank/DDBJ whole genome shotgun (WGS) entry which is preliminary data.</text>
</comment>
<dbReference type="AlphaFoldDB" id="A0A5B7I0D7"/>